<accession>A0A344TE40</accession>
<keyword evidence="1" id="KW-0812">Transmembrane</keyword>
<organism evidence="2 3">
    <name type="scientific">Runella rosea</name>
    <dbReference type="NCBI Taxonomy" id="2259595"/>
    <lineage>
        <taxon>Bacteria</taxon>
        <taxon>Pseudomonadati</taxon>
        <taxon>Bacteroidota</taxon>
        <taxon>Cytophagia</taxon>
        <taxon>Cytophagales</taxon>
        <taxon>Spirosomataceae</taxon>
        <taxon>Runella</taxon>
    </lineage>
</organism>
<feature type="transmembrane region" description="Helical" evidence="1">
    <location>
        <begin position="12"/>
        <end position="28"/>
    </location>
</feature>
<reference evidence="2 3" key="1">
    <citation type="submission" date="2018-07" db="EMBL/GenBank/DDBJ databases">
        <title>Genome sequencing of Runella.</title>
        <authorList>
            <person name="Baek M.-G."/>
            <person name="Yi H."/>
        </authorList>
    </citation>
    <scope>NUCLEOTIDE SEQUENCE [LARGE SCALE GENOMIC DNA]</scope>
    <source>
        <strain evidence="2 3">HYN0085</strain>
    </source>
</reference>
<dbReference type="OrthoDB" id="1467719at2"/>
<dbReference type="KEGG" id="run:DR864_03775"/>
<keyword evidence="3" id="KW-1185">Reference proteome</keyword>
<dbReference type="EMBL" id="CP030850">
    <property type="protein sequence ID" value="AXE16911.1"/>
    <property type="molecule type" value="Genomic_DNA"/>
</dbReference>
<evidence type="ECO:0000313" key="2">
    <source>
        <dbReference type="EMBL" id="AXE16911.1"/>
    </source>
</evidence>
<dbReference type="RefSeq" id="WP_114065698.1">
    <property type="nucleotide sequence ID" value="NZ_CP030850.1"/>
</dbReference>
<name>A0A344TE40_9BACT</name>
<dbReference type="AlphaFoldDB" id="A0A344TE40"/>
<evidence type="ECO:0000313" key="3">
    <source>
        <dbReference type="Proteomes" id="UP000251993"/>
    </source>
</evidence>
<keyword evidence="1" id="KW-1133">Transmembrane helix</keyword>
<sequence>MNFLSRFRFLKNFYLGGAVGLFIWLLFFEMNSIPEQIKNWWKLHKLEDQKEYYVEQIELLKKEQATTLGNDKLMEKYAREKYFMKKDSEDVFVLVDEKGEPFEK</sequence>
<gene>
    <name evidence="2" type="ORF">DR864_03775</name>
</gene>
<evidence type="ECO:0000256" key="1">
    <source>
        <dbReference type="SAM" id="Phobius"/>
    </source>
</evidence>
<protein>
    <submittedName>
        <fullName evidence="2">Septum formation initiator family protein</fullName>
    </submittedName>
</protein>
<keyword evidence="1" id="KW-0472">Membrane</keyword>
<proteinExistence type="predicted"/>
<dbReference type="Proteomes" id="UP000251993">
    <property type="component" value="Chromosome"/>
</dbReference>